<evidence type="ECO:0000313" key="5">
    <source>
        <dbReference type="Proteomes" id="UP001597459"/>
    </source>
</evidence>
<dbReference type="Pfam" id="PF04397">
    <property type="entry name" value="LytTR"/>
    <property type="match status" value="1"/>
</dbReference>
<dbReference type="InterPro" id="IPR007492">
    <property type="entry name" value="LytTR_DNA-bd_dom"/>
</dbReference>
<dbReference type="InterPro" id="IPR001789">
    <property type="entry name" value="Sig_transdc_resp-reg_receiver"/>
</dbReference>
<dbReference type="PROSITE" id="PS50930">
    <property type="entry name" value="HTH_LYTTR"/>
    <property type="match status" value="1"/>
</dbReference>
<sequence length="249" mass="28804">MSKINILIIEDDPFEAEILETCLVQLQYNVVAITSSLQEATHLYFSSEIDLVIIDIFLGGKPKGIKFAEIISKHPEAIKPFVFLTSSTSKLVFDTAKLTHPYGYLLKPFNELQLQYALELALEKFANTPNTFITAPYASLLIDKTFFIKKNNILIKVKLSDIYCIEVEDRYSSIKTAQERFIIQLSLKQFLAKINTPNFIRVHRNYVINMDKIERVFLSDNLIVLQNKANITLGRQYRQEFVRHYEILT</sequence>
<comment type="caution">
    <text evidence="4">The sequence shown here is derived from an EMBL/GenBank/DDBJ whole genome shotgun (WGS) entry which is preliminary data.</text>
</comment>
<dbReference type="SUPFAM" id="SSF52172">
    <property type="entry name" value="CheY-like"/>
    <property type="match status" value="1"/>
</dbReference>
<feature type="modified residue" description="4-aspartylphosphate" evidence="1">
    <location>
        <position position="55"/>
    </location>
</feature>
<organism evidence="4 5">
    <name type="scientific">Aquimarina hainanensis</name>
    <dbReference type="NCBI Taxonomy" id="1578017"/>
    <lineage>
        <taxon>Bacteria</taxon>
        <taxon>Pseudomonadati</taxon>
        <taxon>Bacteroidota</taxon>
        <taxon>Flavobacteriia</taxon>
        <taxon>Flavobacteriales</taxon>
        <taxon>Flavobacteriaceae</taxon>
        <taxon>Aquimarina</taxon>
    </lineage>
</organism>
<dbReference type="PANTHER" id="PTHR37299">
    <property type="entry name" value="TRANSCRIPTIONAL REGULATOR-RELATED"/>
    <property type="match status" value="1"/>
</dbReference>
<dbReference type="Pfam" id="PF00072">
    <property type="entry name" value="Response_reg"/>
    <property type="match status" value="1"/>
</dbReference>
<dbReference type="RefSeq" id="WP_176030434.1">
    <property type="nucleotide sequence ID" value="NZ_JBHSJV010000001.1"/>
</dbReference>
<dbReference type="Proteomes" id="UP001597459">
    <property type="component" value="Unassembled WGS sequence"/>
</dbReference>
<accession>A0ABW5NAW1</accession>
<evidence type="ECO:0000259" key="3">
    <source>
        <dbReference type="PROSITE" id="PS50930"/>
    </source>
</evidence>
<feature type="domain" description="Response regulatory" evidence="2">
    <location>
        <begin position="5"/>
        <end position="122"/>
    </location>
</feature>
<dbReference type="SMART" id="SM00448">
    <property type="entry name" value="REC"/>
    <property type="match status" value="1"/>
</dbReference>
<keyword evidence="5" id="KW-1185">Reference proteome</keyword>
<evidence type="ECO:0000259" key="2">
    <source>
        <dbReference type="PROSITE" id="PS50110"/>
    </source>
</evidence>
<dbReference type="EMBL" id="JBHULX010000039">
    <property type="protein sequence ID" value="MFD2592570.1"/>
    <property type="molecule type" value="Genomic_DNA"/>
</dbReference>
<name>A0ABW5NAW1_9FLAO</name>
<dbReference type="Gene3D" id="2.40.50.1020">
    <property type="entry name" value="LytTr DNA-binding domain"/>
    <property type="match status" value="1"/>
</dbReference>
<dbReference type="SMART" id="SM00850">
    <property type="entry name" value="LytTR"/>
    <property type="match status" value="1"/>
</dbReference>
<keyword evidence="1" id="KW-0597">Phosphoprotein</keyword>
<feature type="domain" description="HTH LytTR-type" evidence="3">
    <location>
        <begin position="146"/>
        <end position="247"/>
    </location>
</feature>
<dbReference type="PROSITE" id="PS50110">
    <property type="entry name" value="RESPONSE_REGULATORY"/>
    <property type="match status" value="1"/>
</dbReference>
<dbReference type="Gene3D" id="3.40.50.2300">
    <property type="match status" value="1"/>
</dbReference>
<dbReference type="InterPro" id="IPR046947">
    <property type="entry name" value="LytR-like"/>
</dbReference>
<evidence type="ECO:0000256" key="1">
    <source>
        <dbReference type="PROSITE-ProRule" id="PRU00169"/>
    </source>
</evidence>
<protein>
    <submittedName>
        <fullName evidence="4">LytR/AlgR family response regulator transcription factor</fullName>
    </submittedName>
</protein>
<proteinExistence type="predicted"/>
<gene>
    <name evidence="4" type="ORF">ACFSTE_17165</name>
</gene>
<reference evidence="5" key="1">
    <citation type="journal article" date="2019" name="Int. J. Syst. Evol. Microbiol.">
        <title>The Global Catalogue of Microorganisms (GCM) 10K type strain sequencing project: providing services to taxonomists for standard genome sequencing and annotation.</title>
        <authorList>
            <consortium name="The Broad Institute Genomics Platform"/>
            <consortium name="The Broad Institute Genome Sequencing Center for Infectious Disease"/>
            <person name="Wu L."/>
            <person name="Ma J."/>
        </authorList>
    </citation>
    <scope>NUCLEOTIDE SEQUENCE [LARGE SCALE GENOMIC DNA]</scope>
    <source>
        <strain evidence="5">KCTC 42423</strain>
    </source>
</reference>
<dbReference type="InterPro" id="IPR011006">
    <property type="entry name" value="CheY-like_superfamily"/>
</dbReference>
<dbReference type="PANTHER" id="PTHR37299:SF1">
    <property type="entry name" value="STAGE 0 SPORULATION PROTEIN A HOMOLOG"/>
    <property type="match status" value="1"/>
</dbReference>
<evidence type="ECO:0000313" key="4">
    <source>
        <dbReference type="EMBL" id="MFD2592570.1"/>
    </source>
</evidence>